<proteinExistence type="predicted"/>
<gene>
    <name evidence="1" type="ORF">EDB81DRAFT_142739</name>
</gene>
<accession>A0A9P9IQG1</accession>
<dbReference type="SUPFAM" id="SSF54928">
    <property type="entry name" value="RNA-binding domain, RBD"/>
    <property type="match status" value="1"/>
</dbReference>
<dbReference type="GO" id="GO:0003676">
    <property type="term" value="F:nucleic acid binding"/>
    <property type="evidence" value="ECO:0007669"/>
    <property type="project" value="InterPro"/>
</dbReference>
<dbReference type="AlphaFoldDB" id="A0A9P9IQG1"/>
<dbReference type="InterPro" id="IPR035979">
    <property type="entry name" value="RBD_domain_sf"/>
</dbReference>
<comment type="caution">
    <text evidence="1">The sequence shown here is derived from an EMBL/GenBank/DDBJ whole genome shotgun (WGS) entry which is preliminary data.</text>
</comment>
<sequence>MTRYNPQYEALIRLPRRRQRLVLAQHIHPRAPPADFKDICRSRLSDTTSVRFFWHPPNAGWKLNAGFVMIEFPTRLRCNTALHELSGMVFHTRLITVQRPSRTAFQPLLIPVAAAPTPAIATAPTAAATSAAPIPAALTTAATIAAPTITPAVVVTTTSVPMDDGDDDTDEECIGWVRSRDAEDVPSSPEIDYRD</sequence>
<protein>
    <submittedName>
        <fullName evidence="1">Uncharacterized protein</fullName>
    </submittedName>
</protein>
<evidence type="ECO:0000313" key="1">
    <source>
        <dbReference type="EMBL" id="KAH7127460.1"/>
    </source>
</evidence>
<organism evidence="1 2">
    <name type="scientific">Dactylonectria macrodidyma</name>
    <dbReference type="NCBI Taxonomy" id="307937"/>
    <lineage>
        <taxon>Eukaryota</taxon>
        <taxon>Fungi</taxon>
        <taxon>Dikarya</taxon>
        <taxon>Ascomycota</taxon>
        <taxon>Pezizomycotina</taxon>
        <taxon>Sordariomycetes</taxon>
        <taxon>Hypocreomycetidae</taxon>
        <taxon>Hypocreales</taxon>
        <taxon>Nectriaceae</taxon>
        <taxon>Dactylonectria</taxon>
    </lineage>
</organism>
<dbReference type="Proteomes" id="UP000738349">
    <property type="component" value="Unassembled WGS sequence"/>
</dbReference>
<keyword evidence="2" id="KW-1185">Reference proteome</keyword>
<dbReference type="EMBL" id="JAGMUV010000019">
    <property type="protein sequence ID" value="KAH7127460.1"/>
    <property type="molecule type" value="Genomic_DNA"/>
</dbReference>
<reference evidence="1" key="1">
    <citation type="journal article" date="2021" name="Nat. Commun.">
        <title>Genetic determinants of endophytism in the Arabidopsis root mycobiome.</title>
        <authorList>
            <person name="Mesny F."/>
            <person name="Miyauchi S."/>
            <person name="Thiergart T."/>
            <person name="Pickel B."/>
            <person name="Atanasova L."/>
            <person name="Karlsson M."/>
            <person name="Huettel B."/>
            <person name="Barry K.W."/>
            <person name="Haridas S."/>
            <person name="Chen C."/>
            <person name="Bauer D."/>
            <person name="Andreopoulos W."/>
            <person name="Pangilinan J."/>
            <person name="LaButti K."/>
            <person name="Riley R."/>
            <person name="Lipzen A."/>
            <person name="Clum A."/>
            <person name="Drula E."/>
            <person name="Henrissat B."/>
            <person name="Kohler A."/>
            <person name="Grigoriev I.V."/>
            <person name="Martin F.M."/>
            <person name="Hacquard S."/>
        </authorList>
    </citation>
    <scope>NUCLEOTIDE SEQUENCE</scope>
    <source>
        <strain evidence="1">MPI-CAGE-AT-0147</strain>
    </source>
</reference>
<name>A0A9P9IQG1_9HYPO</name>
<evidence type="ECO:0000313" key="2">
    <source>
        <dbReference type="Proteomes" id="UP000738349"/>
    </source>
</evidence>